<name>A0AC34EZR4_9BILA</name>
<reference evidence="2" key="1">
    <citation type="submission" date="2022-11" db="UniProtKB">
        <authorList>
            <consortium name="WormBaseParasite"/>
        </authorList>
    </citation>
    <scope>IDENTIFICATION</scope>
</reference>
<evidence type="ECO:0000313" key="2">
    <source>
        <dbReference type="WBParaSite" id="ES5_v2.g10178.t1"/>
    </source>
</evidence>
<accession>A0AC34EZR4</accession>
<organism evidence="1 2">
    <name type="scientific">Panagrolaimus sp. ES5</name>
    <dbReference type="NCBI Taxonomy" id="591445"/>
    <lineage>
        <taxon>Eukaryota</taxon>
        <taxon>Metazoa</taxon>
        <taxon>Ecdysozoa</taxon>
        <taxon>Nematoda</taxon>
        <taxon>Chromadorea</taxon>
        <taxon>Rhabditida</taxon>
        <taxon>Tylenchina</taxon>
        <taxon>Panagrolaimomorpha</taxon>
        <taxon>Panagrolaimoidea</taxon>
        <taxon>Panagrolaimidae</taxon>
        <taxon>Panagrolaimus</taxon>
    </lineage>
</organism>
<evidence type="ECO:0000313" key="1">
    <source>
        <dbReference type="Proteomes" id="UP000887579"/>
    </source>
</evidence>
<dbReference type="Proteomes" id="UP000887579">
    <property type="component" value="Unplaced"/>
</dbReference>
<dbReference type="WBParaSite" id="ES5_v2.g10178.t1">
    <property type="protein sequence ID" value="ES5_v2.g10178.t1"/>
    <property type="gene ID" value="ES5_v2.g10178"/>
</dbReference>
<sequence length="1218" mass="141108">MVAMSKYLLSKKRHEEFNTSRFVYRFLFDDMGKFDDPKAEFLKTIQSVVDEILAEDPNIKKIGLVLSSSLLSNGDLHIPFTEVRSDFVFIISNEIYKLQQSDGFSLLLDLPFDVAITTHSPSHGRGKIKQVRSFIDPKIIFDIDLFDGLCLFYSLLAAMEFHGTKQNTKERKKAAVKYKSYPKVKRSNILKKEVEVLIKKLGFVKKHDGYTLTDVSLIQNKLDKLYPGKYRIVVFSLSSFTKPVFKGPKKSEILLPIYYSNNHFAAIKNLSYFTSGKISYNWCEECETTFNRVVRHSNKCVIKCGRCMLYGFGPCEPDGSFVTCQTCNRFFTNKVCMARHIEKNICNIIITCDICGITYSKRLNPNHECNTRFCYVCKSYHEGRDCFISVLPEKEIVDYRIIIFDFETSAEDYVTEKLTEHIVVFVGAYVFCTRCIFNGKWQDEKFTCEICGPKRWYKWSAINGDDCMTQFIKTILYDFNNKYKSCLLAHASSRFDSLFVLRKLFDLNISPKIIKKGNKFYLIRVPKRKNTCELVFKDTYLFMGTSLEKLVTSFDLNVECKMFFPYAFIKKSNFHKELPHLPNKEDYFYKTMKEDKQQLFDIWYEENYNTPFSLGKMLDIYCTSDCNILAHATVAFFKLFYNITKTDPFESQTIAGACMRAYRTHFLPRQSIAIMPENGYGSHENASAFAIKWLLWIEKKHLVVIQHRNTIYGEKYIAGFKVDGYAPETNTAYECLGDIFHGCNICFKNRDTIMPTGRTAEIDYQKTMERIELIKATGVKVVYKFECEIRRELNVNIEMANFFNDQILADHILPRESLFGGRVSPQKLYTEAPPGYSIKYLDVRSLYPSIMLNEYPIGVPEIINIPFSSQDVNWTCSAQIPVKGILQVFIVPPRSLIIPVIPMRYKEMLYFTLCRSCAIYFEKINTRVDYLCKCSDQRKGFIISLTHLELGAGLDRGYRVTKYFNAYHYTEWSSDLFAGYIRRFGKVKLEAEGWPKEIQSEAAKEEYIKTYKEKFGIEIDKENVKKNKQLGTIGKSLITNLWGKFCQNPGKDYVDITSDPLIIDKVMYDETKEVKSLDILNKNLAMVVSKDKNGFLKESKTSSVLIGIFTCSMARLKLFSYLEKIHFTPFSYNIYHDTDSAVFLCRNDIIPLNTGPYLGDLSDEYPDSEILEFCTNGCKQYAMKLNKDGVISYLLKLRGITINADVAKLLHYDKFKQM</sequence>
<protein>
    <submittedName>
        <fullName evidence="2">DNA-directed DNA polymerase</fullName>
    </submittedName>
</protein>
<proteinExistence type="predicted"/>